<name>A0ACC2AU35_DIPCM</name>
<sequence>MGTSRRWLLGLIGSKKASKSSRKEEFALNENGKEEKKKASKEIWRHSFGKSFDYQAFVAEENRQSHAENNVLVSMEQEQAKHVIEVATAEAAVASAQAAAPVPKFNRNGLSFYCQQASEMDEWAALKIQTAFRVYLARRALRALKGVVRLQALFRGQRVRKQAALTLRCMHALVRLQAQIRAHRVRMSEEGQAVQQHRLSRSRQQPEPRPRKFMEERNANPSSLEDLHAKTEQRQREIIHEPDTPHLGWSWLERRIAGRPWESPVMDTEKREFQCSPREWNSQESKKIVEIDSSKDLDKKISEAYDKMSADCKTRTQMWSYPTATVIQSFPSSPGPNLATSTHFSHLSQLPISVKSEHSDDKLGMQVDGLSTSYAELLQKKKEHDLIRANSSSAGSITGPKSAFKSGKSEIGRGNQPRNGMGVPVGFPGYMSPTQSATAKVRSRSTPKLRPKTSEQSSYTPAKRLSLPAPNKKICPALVKPSVQTSDKSFISSKTTSQC</sequence>
<gene>
    <name evidence="1" type="ORF">O6H91_19G036500</name>
</gene>
<evidence type="ECO:0000313" key="2">
    <source>
        <dbReference type="Proteomes" id="UP001162992"/>
    </source>
</evidence>
<dbReference type="EMBL" id="CM055110">
    <property type="protein sequence ID" value="KAJ7521068.1"/>
    <property type="molecule type" value="Genomic_DNA"/>
</dbReference>
<accession>A0ACC2AU35</accession>
<comment type="caution">
    <text evidence="1">The sequence shown here is derived from an EMBL/GenBank/DDBJ whole genome shotgun (WGS) entry which is preliminary data.</text>
</comment>
<organism evidence="1 2">
    <name type="scientific">Diphasiastrum complanatum</name>
    <name type="common">Issler's clubmoss</name>
    <name type="synonym">Lycopodium complanatum</name>
    <dbReference type="NCBI Taxonomy" id="34168"/>
    <lineage>
        <taxon>Eukaryota</taxon>
        <taxon>Viridiplantae</taxon>
        <taxon>Streptophyta</taxon>
        <taxon>Embryophyta</taxon>
        <taxon>Tracheophyta</taxon>
        <taxon>Lycopodiopsida</taxon>
        <taxon>Lycopodiales</taxon>
        <taxon>Lycopodiaceae</taxon>
        <taxon>Lycopodioideae</taxon>
        <taxon>Diphasiastrum</taxon>
    </lineage>
</organism>
<dbReference type="Proteomes" id="UP001162992">
    <property type="component" value="Chromosome 19"/>
</dbReference>
<proteinExistence type="predicted"/>
<keyword evidence="2" id="KW-1185">Reference proteome</keyword>
<evidence type="ECO:0000313" key="1">
    <source>
        <dbReference type="EMBL" id="KAJ7521068.1"/>
    </source>
</evidence>
<protein>
    <submittedName>
        <fullName evidence="1">Uncharacterized protein</fullName>
    </submittedName>
</protein>
<reference evidence="2" key="1">
    <citation type="journal article" date="2024" name="Proc. Natl. Acad. Sci. U.S.A.">
        <title>Extraordinary preservation of gene collinearity over three hundred million years revealed in homosporous lycophytes.</title>
        <authorList>
            <person name="Li C."/>
            <person name="Wickell D."/>
            <person name="Kuo L.Y."/>
            <person name="Chen X."/>
            <person name="Nie B."/>
            <person name="Liao X."/>
            <person name="Peng D."/>
            <person name="Ji J."/>
            <person name="Jenkins J."/>
            <person name="Williams M."/>
            <person name="Shu S."/>
            <person name="Plott C."/>
            <person name="Barry K."/>
            <person name="Rajasekar S."/>
            <person name="Grimwood J."/>
            <person name="Han X."/>
            <person name="Sun S."/>
            <person name="Hou Z."/>
            <person name="He W."/>
            <person name="Dai G."/>
            <person name="Sun C."/>
            <person name="Schmutz J."/>
            <person name="Leebens-Mack J.H."/>
            <person name="Li F.W."/>
            <person name="Wang L."/>
        </authorList>
    </citation>
    <scope>NUCLEOTIDE SEQUENCE [LARGE SCALE GENOMIC DNA]</scope>
    <source>
        <strain evidence="2">cv. PW_Plant_1</strain>
    </source>
</reference>